<accession>A0A0B2UW99</accession>
<name>A0A0B2UW99_TOXCA</name>
<organism evidence="1 2">
    <name type="scientific">Toxocara canis</name>
    <name type="common">Canine roundworm</name>
    <dbReference type="NCBI Taxonomy" id="6265"/>
    <lineage>
        <taxon>Eukaryota</taxon>
        <taxon>Metazoa</taxon>
        <taxon>Ecdysozoa</taxon>
        <taxon>Nematoda</taxon>
        <taxon>Chromadorea</taxon>
        <taxon>Rhabditida</taxon>
        <taxon>Spirurina</taxon>
        <taxon>Ascaridomorpha</taxon>
        <taxon>Ascaridoidea</taxon>
        <taxon>Toxocaridae</taxon>
        <taxon>Toxocara</taxon>
    </lineage>
</organism>
<sequence>MKCIHISKLYVFIERSCQQAIRREKMSDERTSNEYQDDYLLYIHPHLSLFSLCSSPLSLHIQYVPVNSNNRCRYHLAANFAISANLDKYDKTTLTTEFIE</sequence>
<gene>
    <name evidence="1" type="ORF">Tcan_00564</name>
</gene>
<evidence type="ECO:0000313" key="2">
    <source>
        <dbReference type="Proteomes" id="UP000031036"/>
    </source>
</evidence>
<comment type="caution">
    <text evidence="1">The sequence shown here is derived from an EMBL/GenBank/DDBJ whole genome shotgun (WGS) entry which is preliminary data.</text>
</comment>
<evidence type="ECO:0000313" key="1">
    <source>
        <dbReference type="EMBL" id="KHN73377.1"/>
    </source>
</evidence>
<reference evidence="1 2" key="1">
    <citation type="submission" date="2014-11" db="EMBL/GenBank/DDBJ databases">
        <title>Genetic blueprint of the zoonotic pathogen Toxocara canis.</title>
        <authorList>
            <person name="Zhu X.-Q."/>
            <person name="Korhonen P.K."/>
            <person name="Cai H."/>
            <person name="Young N.D."/>
            <person name="Nejsum P."/>
            <person name="von Samson-Himmelstjerna G."/>
            <person name="Boag P.R."/>
            <person name="Tan P."/>
            <person name="Li Q."/>
            <person name="Min J."/>
            <person name="Yang Y."/>
            <person name="Wang X."/>
            <person name="Fang X."/>
            <person name="Hall R.S."/>
            <person name="Hofmann A."/>
            <person name="Sternberg P.W."/>
            <person name="Jex A.R."/>
            <person name="Gasser R.B."/>
        </authorList>
    </citation>
    <scope>NUCLEOTIDE SEQUENCE [LARGE SCALE GENOMIC DNA]</scope>
    <source>
        <strain evidence="1">PN_DK_2014</strain>
    </source>
</reference>
<dbReference type="AlphaFoldDB" id="A0A0B2UW99"/>
<dbReference type="EMBL" id="JPKZ01003119">
    <property type="protein sequence ID" value="KHN73377.1"/>
    <property type="molecule type" value="Genomic_DNA"/>
</dbReference>
<keyword evidence="2" id="KW-1185">Reference proteome</keyword>
<dbReference type="Proteomes" id="UP000031036">
    <property type="component" value="Unassembled WGS sequence"/>
</dbReference>
<feature type="non-terminal residue" evidence="1">
    <location>
        <position position="100"/>
    </location>
</feature>
<proteinExistence type="predicted"/>
<protein>
    <submittedName>
        <fullName evidence="1">Uncharacterized protein</fullName>
    </submittedName>
</protein>